<accession>A0A1H0YIQ7</accession>
<evidence type="ECO:0000259" key="8">
    <source>
        <dbReference type="Pfam" id="PF00248"/>
    </source>
</evidence>
<dbReference type="FunFam" id="3.20.20.100:FF:000015">
    <property type="entry name" value="Oxidoreductase, aldo/keto reductase family"/>
    <property type="match status" value="1"/>
</dbReference>
<dbReference type="Pfam" id="PF00248">
    <property type="entry name" value="Aldo_ket_red"/>
    <property type="match status" value="1"/>
</dbReference>
<dbReference type="GO" id="GO:0016616">
    <property type="term" value="F:oxidoreductase activity, acting on the CH-OH group of donors, NAD or NADP as acceptor"/>
    <property type="evidence" value="ECO:0007669"/>
    <property type="project" value="UniProtKB-ARBA"/>
</dbReference>
<evidence type="ECO:0000256" key="6">
    <source>
        <dbReference type="PIRSR" id="PIRSR000097-3"/>
    </source>
</evidence>
<evidence type="ECO:0000256" key="4">
    <source>
        <dbReference type="PIRSR" id="PIRSR000097-1"/>
    </source>
</evidence>
<proteinExistence type="inferred from homology"/>
<dbReference type="CDD" id="cd19071">
    <property type="entry name" value="AKR_AKR1-5-like"/>
    <property type="match status" value="1"/>
</dbReference>
<evidence type="ECO:0000256" key="1">
    <source>
        <dbReference type="ARBA" id="ARBA00007905"/>
    </source>
</evidence>
<dbReference type="InterPro" id="IPR020471">
    <property type="entry name" value="AKR"/>
</dbReference>
<dbReference type="AlphaFoldDB" id="A0A1H0YIQ7"/>
<dbReference type="PROSITE" id="PS00798">
    <property type="entry name" value="ALDOKETO_REDUCTASE_1"/>
    <property type="match status" value="1"/>
</dbReference>
<dbReference type="PANTHER" id="PTHR43827:SF3">
    <property type="entry name" value="NADP-DEPENDENT OXIDOREDUCTASE DOMAIN-CONTAINING PROTEIN"/>
    <property type="match status" value="1"/>
</dbReference>
<protein>
    <submittedName>
        <fullName evidence="9">Aldo/keto reductase</fullName>
    </submittedName>
</protein>
<organism evidence="9 10">
    <name type="scientific">Carnobacterium viridans</name>
    <dbReference type="NCBI Taxonomy" id="174587"/>
    <lineage>
        <taxon>Bacteria</taxon>
        <taxon>Bacillati</taxon>
        <taxon>Bacillota</taxon>
        <taxon>Bacilli</taxon>
        <taxon>Lactobacillales</taxon>
        <taxon>Carnobacteriaceae</taxon>
        <taxon>Carnobacterium</taxon>
    </lineage>
</organism>
<name>A0A1H0YIQ7_9LACT</name>
<dbReference type="InterPro" id="IPR036812">
    <property type="entry name" value="NAD(P)_OxRdtase_dom_sf"/>
</dbReference>
<dbReference type="PRINTS" id="PR00069">
    <property type="entry name" value="ALDKETRDTASE"/>
</dbReference>
<feature type="compositionally biased region" description="Basic and acidic residues" evidence="7">
    <location>
        <begin position="287"/>
        <end position="296"/>
    </location>
</feature>
<evidence type="ECO:0000256" key="2">
    <source>
        <dbReference type="ARBA" id="ARBA00022857"/>
    </source>
</evidence>
<dbReference type="PROSITE" id="PS00063">
    <property type="entry name" value="ALDOKETO_REDUCTASE_3"/>
    <property type="match status" value="1"/>
</dbReference>
<dbReference type="EMBL" id="FNJW01000008">
    <property type="protein sequence ID" value="SDQ15094.1"/>
    <property type="molecule type" value="Genomic_DNA"/>
</dbReference>
<evidence type="ECO:0000313" key="10">
    <source>
        <dbReference type="Proteomes" id="UP000199481"/>
    </source>
</evidence>
<dbReference type="PROSITE" id="PS00062">
    <property type="entry name" value="ALDOKETO_REDUCTASE_2"/>
    <property type="match status" value="1"/>
</dbReference>
<comment type="similarity">
    <text evidence="1">Belongs to the aldo/keto reductase family.</text>
</comment>
<dbReference type="RefSeq" id="WP_089975726.1">
    <property type="nucleotide sequence ID" value="NZ_CP084916.1"/>
</dbReference>
<dbReference type="SUPFAM" id="SSF51430">
    <property type="entry name" value="NAD(P)-linked oxidoreductase"/>
    <property type="match status" value="1"/>
</dbReference>
<dbReference type="Gene3D" id="3.20.20.100">
    <property type="entry name" value="NADP-dependent oxidoreductase domain"/>
    <property type="match status" value="1"/>
</dbReference>
<feature type="binding site" evidence="5">
    <location>
        <position position="114"/>
    </location>
    <ligand>
        <name>substrate</name>
    </ligand>
</feature>
<feature type="site" description="Lowers pKa of active site Tyr" evidence="6">
    <location>
        <position position="81"/>
    </location>
</feature>
<feature type="active site" description="Proton donor" evidence="4">
    <location>
        <position position="53"/>
    </location>
</feature>
<keyword evidence="10" id="KW-1185">Reference proteome</keyword>
<evidence type="ECO:0000256" key="3">
    <source>
        <dbReference type="ARBA" id="ARBA00023002"/>
    </source>
</evidence>
<dbReference type="OrthoDB" id="191683at2"/>
<dbReference type="PANTHER" id="PTHR43827">
    <property type="entry name" value="2,5-DIKETO-D-GLUCONIC ACID REDUCTASE"/>
    <property type="match status" value="1"/>
</dbReference>
<keyword evidence="3" id="KW-0560">Oxidoreductase</keyword>
<evidence type="ECO:0000313" key="9">
    <source>
        <dbReference type="EMBL" id="SDQ15094.1"/>
    </source>
</evidence>
<dbReference type="PIRSF" id="PIRSF000097">
    <property type="entry name" value="AKR"/>
    <property type="match status" value="1"/>
</dbReference>
<evidence type="ECO:0000256" key="5">
    <source>
        <dbReference type="PIRSR" id="PIRSR000097-2"/>
    </source>
</evidence>
<reference evidence="10" key="1">
    <citation type="submission" date="2016-10" db="EMBL/GenBank/DDBJ databases">
        <authorList>
            <person name="Varghese N."/>
            <person name="Submissions S."/>
        </authorList>
    </citation>
    <scope>NUCLEOTIDE SEQUENCE [LARGE SCALE GENOMIC DNA]</scope>
    <source>
        <strain evidence="10">MPL-11</strain>
    </source>
</reference>
<gene>
    <name evidence="9" type="ORF">SAMN04487752_0978</name>
</gene>
<keyword evidence="2" id="KW-0521">NADP</keyword>
<dbReference type="InterPro" id="IPR018170">
    <property type="entry name" value="Aldo/ket_reductase_CS"/>
</dbReference>
<evidence type="ECO:0000256" key="7">
    <source>
        <dbReference type="SAM" id="MobiDB-lite"/>
    </source>
</evidence>
<feature type="region of interest" description="Disordered" evidence="7">
    <location>
        <begin position="263"/>
        <end position="296"/>
    </location>
</feature>
<sequence>MVVSLLDRMALNNGYTIPGIGLGTSGMTGREAEDAVFAAIMKGYRLIDTASQYDNEEDVGRGINRAVSSGVSRDEVFLVTKIWKTDAGFDNAIQSFEASLSRLNQPYVDLLLIHWPDKDDAVNLDTWRALEDIYESGRARSIGVSNFSRGDLSELLKEAKVNPAVNQYEVYPGHPNEDLNDFCDSENIVTMAYSPLKRGNVSKERHLTTIGEKYGKTASQVALRWDIQRDVIPIPKSSNKDRMQENIEVFDFMLSDEDMNTINNLDKQNRDRNPNETYRAGNLRVRTSREKKQGRR</sequence>
<dbReference type="Proteomes" id="UP000199481">
    <property type="component" value="Unassembled WGS sequence"/>
</dbReference>
<dbReference type="InterPro" id="IPR023210">
    <property type="entry name" value="NADP_OxRdtase_dom"/>
</dbReference>
<feature type="domain" description="NADP-dependent oxidoreductase" evidence="8">
    <location>
        <begin position="20"/>
        <end position="266"/>
    </location>
</feature>